<dbReference type="Pfam" id="PF12849">
    <property type="entry name" value="PBP_like_2"/>
    <property type="match status" value="1"/>
</dbReference>
<evidence type="ECO:0000313" key="4">
    <source>
        <dbReference type="Proteomes" id="UP000069001"/>
    </source>
</evidence>
<sequence length="347" mass="36779">MCALAASFLTVAACGAPVEPQPASAPRVDDAIPHYAPRPAAIPEGAGYVDRNGAIRIGGAEHAAFIVERFDRLFERTHPGVRLTEQLKGTTSALPLLTSGTILVGPVGRGINAAERTAARRAFGAEPLEIRVAHAANDTSQHLATSLAVYVNRTNPLTRISVDALSKVLSIGNPGGDFSRWGQLGLSGAWAQRAIHPYGTPEYTGFGDYLQEAHLQRRALAPSTEHYGDTGALLARLALDPAGIAVAAIGRDDAGVKALELVDADGVSTRGLPDEIVANRYPLGRFLYFYVARVKGEPLDPVAAEYLRLVLSREGQRIVASQPNGYLPLTADEVRAELAKLDTAAKP</sequence>
<gene>
    <name evidence="3" type="ORF">WS90_37210</name>
</gene>
<proteinExistence type="predicted"/>
<evidence type="ECO:0000259" key="2">
    <source>
        <dbReference type="Pfam" id="PF12849"/>
    </source>
</evidence>
<feature type="domain" description="PBP" evidence="2">
    <location>
        <begin position="54"/>
        <end position="314"/>
    </location>
</feature>
<accession>A0A118KMV8</accession>
<comment type="caution">
    <text evidence="3">The sequence shown here is derived from an EMBL/GenBank/DDBJ whole genome shotgun (WGS) entry which is preliminary data.</text>
</comment>
<dbReference type="InterPro" id="IPR050811">
    <property type="entry name" value="Phosphate_ABC_transporter"/>
</dbReference>
<dbReference type="Proteomes" id="UP000069001">
    <property type="component" value="Unassembled WGS sequence"/>
</dbReference>
<name>A0A118KMV8_BURCE</name>
<dbReference type="SUPFAM" id="SSF53850">
    <property type="entry name" value="Periplasmic binding protein-like II"/>
    <property type="match status" value="1"/>
</dbReference>
<reference evidence="3 4" key="1">
    <citation type="submission" date="2015-11" db="EMBL/GenBank/DDBJ databases">
        <title>Expanding the genomic diversity of Burkholderia species for the development of highly accurate diagnostics.</title>
        <authorList>
            <person name="Sahl J."/>
            <person name="Keim P."/>
            <person name="Wagner D."/>
        </authorList>
    </citation>
    <scope>NUCLEOTIDE SEQUENCE [LARGE SCALE GENOMIC DNA]</scope>
    <source>
        <strain evidence="3 4">MSMB1302</strain>
    </source>
</reference>
<dbReference type="AlphaFoldDB" id="A0A118KMV8"/>
<dbReference type="Gene3D" id="3.40.190.10">
    <property type="entry name" value="Periplasmic binding protein-like II"/>
    <property type="match status" value="2"/>
</dbReference>
<dbReference type="PANTHER" id="PTHR30570:SF6">
    <property type="entry name" value="PHOSPHATE-BINDING PROTEIN PSTS"/>
    <property type="match status" value="1"/>
</dbReference>
<evidence type="ECO:0000256" key="1">
    <source>
        <dbReference type="ARBA" id="ARBA00022729"/>
    </source>
</evidence>
<dbReference type="EMBL" id="LOYH01000008">
    <property type="protein sequence ID" value="KVK88953.1"/>
    <property type="molecule type" value="Genomic_DNA"/>
</dbReference>
<keyword evidence="1" id="KW-0732">Signal</keyword>
<organism evidence="3 4">
    <name type="scientific">Burkholderia cepacia</name>
    <name type="common">Pseudomonas cepacia</name>
    <dbReference type="NCBI Taxonomy" id="292"/>
    <lineage>
        <taxon>Bacteria</taxon>
        <taxon>Pseudomonadati</taxon>
        <taxon>Pseudomonadota</taxon>
        <taxon>Betaproteobacteria</taxon>
        <taxon>Burkholderiales</taxon>
        <taxon>Burkholderiaceae</taxon>
        <taxon>Burkholderia</taxon>
        <taxon>Burkholderia cepacia complex</taxon>
    </lineage>
</organism>
<dbReference type="PANTHER" id="PTHR30570">
    <property type="entry name" value="PERIPLASMIC PHOSPHATE BINDING COMPONENT OF PHOSPHATE ABC TRANSPORTER"/>
    <property type="match status" value="1"/>
</dbReference>
<evidence type="ECO:0000313" key="3">
    <source>
        <dbReference type="EMBL" id="KVK88953.1"/>
    </source>
</evidence>
<dbReference type="InterPro" id="IPR024370">
    <property type="entry name" value="PBP_domain"/>
</dbReference>
<protein>
    <submittedName>
        <fullName evidence="3">Phosphate-binding protein</fullName>
    </submittedName>
</protein>
<dbReference type="RefSeq" id="WP_059727544.1">
    <property type="nucleotide sequence ID" value="NZ_LOYH01000008.1"/>
</dbReference>